<dbReference type="GO" id="GO:0005524">
    <property type="term" value="F:ATP binding"/>
    <property type="evidence" value="ECO:0007669"/>
    <property type="project" value="UniProtKB-UniRule"/>
</dbReference>
<gene>
    <name evidence="8" type="ORF">MRBLWS13_003413</name>
</gene>
<dbReference type="RefSeq" id="WP_349426528.1">
    <property type="nucleotide sequence ID" value="NZ_CP151632.1"/>
</dbReference>
<dbReference type="Gene3D" id="3.40.50.300">
    <property type="entry name" value="P-loop containing nucleotide triphosphate hydrolases"/>
    <property type="match status" value="2"/>
</dbReference>
<evidence type="ECO:0000256" key="3">
    <source>
        <dbReference type="ARBA" id="ARBA00022806"/>
    </source>
</evidence>
<reference evidence="8" key="1">
    <citation type="submission" date="2024-04" db="EMBL/GenBank/DDBJ databases">
        <authorList>
            <person name="Roder T."/>
            <person name="Oberhansli S."/>
            <person name="Kreuzer M."/>
        </authorList>
    </citation>
    <scope>NUCLEOTIDE SEQUENCE</scope>
    <source>
        <strain evidence="8">LWS13-1.2</strain>
    </source>
</reference>
<dbReference type="GO" id="GO:0016787">
    <property type="term" value="F:hydrolase activity"/>
    <property type="evidence" value="ECO:0007669"/>
    <property type="project" value="UniProtKB-UniRule"/>
</dbReference>
<evidence type="ECO:0000256" key="4">
    <source>
        <dbReference type="ARBA" id="ARBA00022840"/>
    </source>
</evidence>
<protein>
    <submittedName>
        <fullName evidence="8">AAA family ATPase</fullName>
    </submittedName>
</protein>
<evidence type="ECO:0000259" key="7">
    <source>
        <dbReference type="PROSITE" id="PS51198"/>
    </source>
</evidence>
<dbReference type="EMBL" id="CP151632">
    <property type="protein sequence ID" value="WZO35708.1"/>
    <property type="molecule type" value="Genomic_DNA"/>
</dbReference>
<feature type="compositionally biased region" description="Basic and acidic residues" evidence="6">
    <location>
        <begin position="22"/>
        <end position="31"/>
    </location>
</feature>
<dbReference type="PROSITE" id="PS51198">
    <property type="entry name" value="UVRD_HELICASE_ATP_BIND"/>
    <property type="match status" value="1"/>
</dbReference>
<dbReference type="GO" id="GO:0003677">
    <property type="term" value="F:DNA binding"/>
    <property type="evidence" value="ECO:0007669"/>
    <property type="project" value="InterPro"/>
</dbReference>
<proteinExistence type="predicted"/>
<keyword evidence="3 5" id="KW-0347">Helicase</keyword>
<evidence type="ECO:0000256" key="2">
    <source>
        <dbReference type="ARBA" id="ARBA00022801"/>
    </source>
</evidence>
<evidence type="ECO:0000256" key="6">
    <source>
        <dbReference type="SAM" id="MobiDB-lite"/>
    </source>
</evidence>
<dbReference type="InterPro" id="IPR000212">
    <property type="entry name" value="DNA_helicase_UvrD/REP"/>
</dbReference>
<dbReference type="GO" id="GO:0000725">
    <property type="term" value="P:recombinational repair"/>
    <property type="evidence" value="ECO:0007669"/>
    <property type="project" value="TreeGrafter"/>
</dbReference>
<dbReference type="Pfam" id="PF13245">
    <property type="entry name" value="AAA_19"/>
    <property type="match status" value="1"/>
</dbReference>
<sequence length="652" mass="72508">MNDELKLALEDERAAQRRYSQRVRDEARAPIKYEGPQNTQWTGDGRPKFPPAPLGYLLGRVALTHPNDMLGGRNDFYIGERHVELDGVEVFSWAAPVACTFYQGTAHHEWCDDVAVIRSFDHKPNGEIKTLAEDVIRDGVLEVPFEKRALSIPNPAPDARRRPLPRPRPSAPPAPQVVTPLAVPPQGTSAPDLERRPTVSTPAAEPLIRAEAVLRSRMEAPRGKSLRPVLSTLQPDQYELVSYPADQNLIVEGPPGTGKTIVATHRAAYLLNHEAGENATIGDVLIVGPTVGYSQHVRGVIGDLVEDNDRIHVLSTIELAVLLLGSKVPPKGPGSTTWRDCDWELGSMARAAASRLRAKSRHGIAAHEVYDYLRANGKPDLPLTHDKEWATYLVDLPNYPQALQVRAHAALISLIKWTITQHRSLSNVTHAIVDEAQDMTSLEWFLLESINAGTWTILGDHNQRRSDHTFDNWDRVLEMIDVSYDGVAFRQLDRGYRSTRPILEYANKLLPRPERKIRAFQKVGPIPVVMRTSSDDLGLAITSQLARLFEAYPSGTTAVISPNFETIRTLLRARGWQGQHGNVEVWSLNGKTVRVFGPNAARGLEFDAVVVVEPTDFPMNVGRQGPLYTSLTRANRELVVIHIKPLPDALRR</sequence>
<dbReference type="InterPro" id="IPR014016">
    <property type="entry name" value="UvrD-like_ATP-bd"/>
</dbReference>
<keyword evidence="4 5" id="KW-0067">ATP-binding</keyword>
<dbReference type="PANTHER" id="PTHR11070:SF2">
    <property type="entry name" value="ATP-DEPENDENT DNA HELICASE SRS2"/>
    <property type="match status" value="1"/>
</dbReference>
<dbReference type="AlphaFoldDB" id="A0AAU6SFL8"/>
<evidence type="ECO:0000256" key="5">
    <source>
        <dbReference type="PROSITE-ProRule" id="PRU00560"/>
    </source>
</evidence>
<name>A0AAU6SFL8_9MICO</name>
<dbReference type="SUPFAM" id="SSF52540">
    <property type="entry name" value="P-loop containing nucleoside triphosphate hydrolases"/>
    <property type="match status" value="1"/>
</dbReference>
<feature type="binding site" evidence="5">
    <location>
        <begin position="253"/>
        <end position="260"/>
    </location>
    <ligand>
        <name>ATP</name>
        <dbReference type="ChEBI" id="CHEBI:30616"/>
    </ligand>
</feature>
<evidence type="ECO:0000256" key="1">
    <source>
        <dbReference type="ARBA" id="ARBA00022741"/>
    </source>
</evidence>
<keyword evidence="2 5" id="KW-0378">Hydrolase</keyword>
<feature type="compositionally biased region" description="Pro residues" evidence="6">
    <location>
        <begin position="166"/>
        <end position="175"/>
    </location>
</feature>
<evidence type="ECO:0000313" key="8">
    <source>
        <dbReference type="EMBL" id="WZO35708.1"/>
    </source>
</evidence>
<organism evidence="8">
    <name type="scientific">Microbacterium sp. LWS13-1.2</name>
    <dbReference type="NCBI Taxonomy" id="3135264"/>
    <lineage>
        <taxon>Bacteria</taxon>
        <taxon>Bacillati</taxon>
        <taxon>Actinomycetota</taxon>
        <taxon>Actinomycetes</taxon>
        <taxon>Micrococcales</taxon>
        <taxon>Microbacteriaceae</taxon>
        <taxon>Microbacterium</taxon>
    </lineage>
</organism>
<accession>A0AAU6SFL8</accession>
<dbReference type="GO" id="GO:0043138">
    <property type="term" value="F:3'-5' DNA helicase activity"/>
    <property type="evidence" value="ECO:0007669"/>
    <property type="project" value="TreeGrafter"/>
</dbReference>
<feature type="region of interest" description="Disordered" evidence="6">
    <location>
        <begin position="151"/>
        <end position="201"/>
    </location>
</feature>
<keyword evidence="1 5" id="KW-0547">Nucleotide-binding</keyword>
<feature type="region of interest" description="Disordered" evidence="6">
    <location>
        <begin position="18"/>
        <end position="46"/>
    </location>
</feature>
<feature type="domain" description="UvrD-like helicase ATP-binding" evidence="7">
    <location>
        <begin position="232"/>
        <end position="499"/>
    </location>
</feature>
<dbReference type="InterPro" id="IPR027417">
    <property type="entry name" value="P-loop_NTPase"/>
</dbReference>
<dbReference type="PANTHER" id="PTHR11070">
    <property type="entry name" value="UVRD / RECB / PCRA DNA HELICASE FAMILY MEMBER"/>
    <property type="match status" value="1"/>
</dbReference>